<dbReference type="EMBL" id="CP022129">
    <property type="protein sequence ID" value="ASF46741.1"/>
    <property type="molecule type" value="Genomic_DNA"/>
</dbReference>
<keyword evidence="2" id="KW-1185">Reference proteome</keyword>
<accession>A0A1Z4BZQ6</accession>
<dbReference type="OrthoDB" id="571755at2"/>
<name>A0A1Z4BZQ6_9GAMM</name>
<dbReference type="Proteomes" id="UP000197019">
    <property type="component" value="Chromosome"/>
</dbReference>
<dbReference type="AlphaFoldDB" id="A0A1Z4BZQ6"/>
<gene>
    <name evidence="1" type="ORF">CEK71_12015</name>
</gene>
<sequence length="174" mass="20023">MTENEIYQIQILAHLLPDDDPEFWSTLTDFMLHQVEAELDGVAQVFEVYAQIGACSHWLRPHQTRWTAAGGFAYPSGYGGSGYSRNGLPEFDWSVTLYRQRETNTWQLVEKPTGNKWLLFRATFPTHTRRHAQAAIHTQWTPSNPAKTGPKPVRFFGFRKINGHWRCVADSNDE</sequence>
<proteinExistence type="predicted"/>
<protein>
    <submittedName>
        <fullName evidence="1">Uncharacterized protein</fullName>
    </submittedName>
</protein>
<evidence type="ECO:0000313" key="1">
    <source>
        <dbReference type="EMBL" id="ASF46741.1"/>
    </source>
</evidence>
<organism evidence="1 2">
    <name type="scientific">Methylovulum psychrotolerans</name>
    <dbReference type="NCBI Taxonomy" id="1704499"/>
    <lineage>
        <taxon>Bacteria</taxon>
        <taxon>Pseudomonadati</taxon>
        <taxon>Pseudomonadota</taxon>
        <taxon>Gammaproteobacteria</taxon>
        <taxon>Methylococcales</taxon>
        <taxon>Methylococcaceae</taxon>
        <taxon>Methylovulum</taxon>
    </lineage>
</organism>
<reference evidence="1 2" key="1">
    <citation type="submission" date="2017-06" db="EMBL/GenBank/DDBJ databases">
        <title>Genome Sequencing of the methanotroph Methylovulum psychrotolerants str. HV10-M2 isolated from a high-altitude environment.</title>
        <authorList>
            <person name="Mateos-Rivera A."/>
        </authorList>
    </citation>
    <scope>NUCLEOTIDE SEQUENCE [LARGE SCALE GENOMIC DNA]</scope>
    <source>
        <strain evidence="1 2">HV10_M2</strain>
    </source>
</reference>
<dbReference type="RefSeq" id="WP_088619613.1">
    <property type="nucleotide sequence ID" value="NZ_CP022129.1"/>
</dbReference>
<dbReference type="KEGG" id="mpsy:CEK71_12015"/>
<evidence type="ECO:0000313" key="2">
    <source>
        <dbReference type="Proteomes" id="UP000197019"/>
    </source>
</evidence>